<evidence type="ECO:0000313" key="3">
    <source>
        <dbReference type="Proteomes" id="UP001501563"/>
    </source>
</evidence>
<dbReference type="SUPFAM" id="SSF53098">
    <property type="entry name" value="Ribonuclease H-like"/>
    <property type="match status" value="1"/>
</dbReference>
<name>A0ABP7KQT7_9ACTN</name>
<dbReference type="PANTHER" id="PTHR10948">
    <property type="entry name" value="TRANSPOSASE"/>
    <property type="match status" value="1"/>
</dbReference>
<dbReference type="InterPro" id="IPR051917">
    <property type="entry name" value="Transposase-Integrase"/>
</dbReference>
<protein>
    <recommendedName>
        <fullName evidence="1">Integrase catalytic domain-containing protein</fullName>
    </recommendedName>
</protein>
<reference evidence="3" key="1">
    <citation type="journal article" date="2019" name="Int. J. Syst. Evol. Microbiol.">
        <title>The Global Catalogue of Microorganisms (GCM) 10K type strain sequencing project: providing services to taxonomists for standard genome sequencing and annotation.</title>
        <authorList>
            <consortium name="The Broad Institute Genomics Platform"/>
            <consortium name="The Broad Institute Genome Sequencing Center for Infectious Disease"/>
            <person name="Wu L."/>
            <person name="Ma J."/>
        </authorList>
    </citation>
    <scope>NUCLEOTIDE SEQUENCE [LARGE SCALE GENOMIC DNA]</scope>
    <source>
        <strain evidence="3">JCM 16578</strain>
    </source>
</reference>
<dbReference type="NCBIfam" id="NF033563">
    <property type="entry name" value="transpos_IS30"/>
    <property type="match status" value="1"/>
</dbReference>
<evidence type="ECO:0000259" key="1">
    <source>
        <dbReference type="PROSITE" id="PS50994"/>
    </source>
</evidence>
<dbReference type="InterPro" id="IPR036397">
    <property type="entry name" value="RNaseH_sf"/>
</dbReference>
<dbReference type="Proteomes" id="UP001501563">
    <property type="component" value="Unassembled WGS sequence"/>
</dbReference>
<proteinExistence type="predicted"/>
<dbReference type="PANTHER" id="PTHR10948:SF23">
    <property type="entry name" value="TRANSPOSASE INSI FOR INSERTION SEQUENCE ELEMENT IS30A-RELATED"/>
    <property type="match status" value="1"/>
</dbReference>
<dbReference type="PROSITE" id="PS50994">
    <property type="entry name" value="INTEGRASE"/>
    <property type="match status" value="1"/>
</dbReference>
<feature type="domain" description="Integrase catalytic" evidence="1">
    <location>
        <begin position="1"/>
        <end position="123"/>
    </location>
</feature>
<dbReference type="InterPro" id="IPR053392">
    <property type="entry name" value="Transposase_IS30-like"/>
</dbReference>
<dbReference type="InterPro" id="IPR001584">
    <property type="entry name" value="Integrase_cat-core"/>
</dbReference>
<dbReference type="InterPro" id="IPR012337">
    <property type="entry name" value="RNaseH-like_sf"/>
</dbReference>
<sequence length="135" mass="14891">MKNGPPLGGYGAAAMNAALAESMTKLPEQLRKTLTWDRGKELSGHAQFALETGTKVFFADPHSPWQRPTNENTNGLLRQYFPKGTDLSRWSAEDLEAVALAINNRPRKILGWKTPAEVFKEQLRSLKQPGVATTG</sequence>
<comment type="caution">
    <text evidence="2">The sequence shown here is derived from an EMBL/GenBank/DDBJ whole genome shotgun (WGS) entry which is preliminary data.</text>
</comment>
<keyword evidence="3" id="KW-1185">Reference proteome</keyword>
<dbReference type="EMBL" id="BAAAZA010000021">
    <property type="protein sequence ID" value="GAA3885676.1"/>
    <property type="molecule type" value="Genomic_DNA"/>
</dbReference>
<organism evidence="2 3">
    <name type="scientific">Streptomyces lannensis</name>
    <dbReference type="NCBI Taxonomy" id="766498"/>
    <lineage>
        <taxon>Bacteria</taxon>
        <taxon>Bacillati</taxon>
        <taxon>Actinomycetota</taxon>
        <taxon>Actinomycetes</taxon>
        <taxon>Kitasatosporales</taxon>
        <taxon>Streptomycetaceae</taxon>
        <taxon>Streptomyces</taxon>
    </lineage>
</organism>
<accession>A0ABP7KQT7</accession>
<dbReference type="Gene3D" id="3.30.420.10">
    <property type="entry name" value="Ribonuclease H-like superfamily/Ribonuclease H"/>
    <property type="match status" value="1"/>
</dbReference>
<evidence type="ECO:0000313" key="2">
    <source>
        <dbReference type="EMBL" id="GAA3885676.1"/>
    </source>
</evidence>
<gene>
    <name evidence="2" type="ORF">GCM10022207_61250</name>
</gene>